<evidence type="ECO:0000256" key="1">
    <source>
        <dbReference type="ARBA" id="ARBA00001798"/>
    </source>
</evidence>
<dbReference type="PROSITE" id="PS51873">
    <property type="entry name" value="TRIAD"/>
    <property type="match status" value="1"/>
</dbReference>
<keyword evidence="3" id="KW-0808">Transferase</keyword>
<dbReference type="GO" id="GO:0061630">
    <property type="term" value="F:ubiquitin protein ligase activity"/>
    <property type="evidence" value="ECO:0007669"/>
    <property type="project" value="UniProtKB-EC"/>
</dbReference>
<dbReference type="Gene3D" id="1.20.120.1750">
    <property type="match status" value="1"/>
</dbReference>
<comment type="catalytic activity">
    <reaction evidence="1">
        <text>[E2 ubiquitin-conjugating enzyme]-S-ubiquitinyl-L-cysteine + [acceptor protein]-L-lysine = [E2 ubiquitin-conjugating enzyme]-L-cysteine + [acceptor protein]-N(6)-ubiquitinyl-L-lysine.</text>
        <dbReference type="EC" id="2.3.2.31"/>
    </reaction>
</comment>
<dbReference type="InterPro" id="IPR044066">
    <property type="entry name" value="TRIAD_supradom"/>
</dbReference>
<name>A0A8W8JEI9_MAGGI</name>
<evidence type="ECO:0000313" key="12">
    <source>
        <dbReference type="Proteomes" id="UP000005408"/>
    </source>
</evidence>
<dbReference type="SUPFAM" id="SSF57850">
    <property type="entry name" value="RING/U-box"/>
    <property type="match status" value="1"/>
</dbReference>
<dbReference type="AlphaFoldDB" id="A0A8W8JEI9"/>
<keyword evidence="4" id="KW-0479">Metal-binding</keyword>
<evidence type="ECO:0000256" key="6">
    <source>
        <dbReference type="ARBA" id="ARBA00022771"/>
    </source>
</evidence>
<evidence type="ECO:0000256" key="3">
    <source>
        <dbReference type="ARBA" id="ARBA00022679"/>
    </source>
</evidence>
<evidence type="ECO:0000256" key="4">
    <source>
        <dbReference type="ARBA" id="ARBA00022723"/>
    </source>
</evidence>
<evidence type="ECO:0000256" key="5">
    <source>
        <dbReference type="ARBA" id="ARBA00022737"/>
    </source>
</evidence>
<keyword evidence="7" id="KW-0833">Ubl conjugation pathway</keyword>
<keyword evidence="8" id="KW-0862">Zinc</keyword>
<accession>A0A8W8JEI9</accession>
<dbReference type="GO" id="GO:0008270">
    <property type="term" value="F:zinc ion binding"/>
    <property type="evidence" value="ECO:0007669"/>
    <property type="project" value="UniProtKB-KW"/>
</dbReference>
<protein>
    <recommendedName>
        <fullName evidence="2">RBR-type E3 ubiquitin transferase</fullName>
        <ecNumber evidence="2">2.3.2.31</ecNumber>
    </recommendedName>
</protein>
<feature type="compositionally biased region" description="Polar residues" evidence="9">
    <location>
        <begin position="49"/>
        <end position="63"/>
    </location>
</feature>
<dbReference type="InterPro" id="IPR002867">
    <property type="entry name" value="IBR_dom"/>
</dbReference>
<evidence type="ECO:0000256" key="9">
    <source>
        <dbReference type="SAM" id="MobiDB-lite"/>
    </source>
</evidence>
<proteinExistence type="predicted"/>
<evidence type="ECO:0000256" key="8">
    <source>
        <dbReference type="ARBA" id="ARBA00022833"/>
    </source>
</evidence>
<evidence type="ECO:0000256" key="2">
    <source>
        <dbReference type="ARBA" id="ARBA00012251"/>
    </source>
</evidence>
<dbReference type="Pfam" id="PF01485">
    <property type="entry name" value="IBR"/>
    <property type="match status" value="1"/>
</dbReference>
<reference evidence="11" key="1">
    <citation type="submission" date="2022-08" db="UniProtKB">
        <authorList>
            <consortium name="EnsemblMetazoa"/>
        </authorList>
    </citation>
    <scope>IDENTIFICATION</scope>
    <source>
        <strain evidence="11">05x7-T-G4-1.051#20</strain>
    </source>
</reference>
<sequence length="409" mass="46256">MGIIFSSRRNELGQSVTQKTTTANLRSPAPRSQATSSYALASRTKETTRYSVTQKNTTDNLQPTTSQAQAASRATRTFKRTAPNNVIEKRNTVLKFKRLSSNEEDSFEKSVSTIGQLKILLMKRYGVHYSLIDMISIEDGSIYKDSTPLGEIPTPIQVMVGNPDRKVPMNCGTNKPDMITGDTTEPTVSMPCGHTITPDSLFGHMKKTLISENKPSVCCKTKNCGAEWEMQEIIEKADMTEDERIFFEYKVSFNLIYYEKSETSECPFCGKFCQRQQQHATQIKCTNCTRNKGKVVEFCWNCKSAWTMEHKCSDNEMVQLQKLLNEAPLKTMSYSNIQNVPSTRMCPNCECFIEHKDFCKTMTCKKCNTVFCFACLKVAVRGRLQCGAYSNKCEVAPVQKCTKTKRCNE</sequence>
<evidence type="ECO:0000256" key="7">
    <source>
        <dbReference type="ARBA" id="ARBA00022786"/>
    </source>
</evidence>
<keyword evidence="6" id="KW-0863">Zinc-finger</keyword>
<evidence type="ECO:0000259" key="10">
    <source>
        <dbReference type="PROSITE" id="PS51873"/>
    </source>
</evidence>
<evidence type="ECO:0000313" key="11">
    <source>
        <dbReference type="EnsemblMetazoa" id="G18607.1:cds"/>
    </source>
</evidence>
<feature type="domain" description="RING-type" evidence="10">
    <location>
        <begin position="167"/>
        <end position="405"/>
    </location>
</feature>
<dbReference type="EC" id="2.3.2.31" evidence="2"/>
<dbReference type="InterPro" id="IPR031127">
    <property type="entry name" value="E3_UB_ligase_RBR"/>
</dbReference>
<feature type="region of interest" description="Disordered" evidence="9">
    <location>
        <begin position="1"/>
        <end position="71"/>
    </location>
</feature>
<feature type="compositionally biased region" description="Polar residues" evidence="9">
    <location>
        <begin position="12"/>
        <end position="39"/>
    </location>
</feature>
<dbReference type="PANTHER" id="PTHR11685">
    <property type="entry name" value="RBR FAMILY RING FINGER AND IBR DOMAIN-CONTAINING"/>
    <property type="match status" value="1"/>
</dbReference>
<keyword evidence="5" id="KW-0677">Repeat</keyword>
<dbReference type="Proteomes" id="UP000005408">
    <property type="component" value="Unassembled WGS sequence"/>
</dbReference>
<organism evidence="11 12">
    <name type="scientific">Magallana gigas</name>
    <name type="common">Pacific oyster</name>
    <name type="synonym">Crassostrea gigas</name>
    <dbReference type="NCBI Taxonomy" id="29159"/>
    <lineage>
        <taxon>Eukaryota</taxon>
        <taxon>Metazoa</taxon>
        <taxon>Spiralia</taxon>
        <taxon>Lophotrochozoa</taxon>
        <taxon>Mollusca</taxon>
        <taxon>Bivalvia</taxon>
        <taxon>Autobranchia</taxon>
        <taxon>Pteriomorphia</taxon>
        <taxon>Ostreida</taxon>
        <taxon>Ostreoidea</taxon>
        <taxon>Ostreidae</taxon>
        <taxon>Magallana</taxon>
    </lineage>
</organism>
<keyword evidence="12" id="KW-1185">Reference proteome</keyword>
<dbReference type="EnsemblMetazoa" id="G18607.1">
    <property type="protein sequence ID" value="G18607.1:cds"/>
    <property type="gene ID" value="G18607"/>
</dbReference>
<dbReference type="GO" id="GO:0016567">
    <property type="term" value="P:protein ubiquitination"/>
    <property type="evidence" value="ECO:0007669"/>
    <property type="project" value="InterPro"/>
</dbReference>